<proteinExistence type="predicted"/>
<evidence type="ECO:0000313" key="2">
    <source>
        <dbReference type="Proteomes" id="UP000294257"/>
    </source>
</evidence>
<organism evidence="1 2">
    <name type="scientific">Herbihabitans rhizosphaerae</name>
    <dbReference type="NCBI Taxonomy" id="1872711"/>
    <lineage>
        <taxon>Bacteria</taxon>
        <taxon>Bacillati</taxon>
        <taxon>Actinomycetota</taxon>
        <taxon>Actinomycetes</taxon>
        <taxon>Pseudonocardiales</taxon>
        <taxon>Pseudonocardiaceae</taxon>
        <taxon>Herbihabitans</taxon>
    </lineage>
</organism>
<reference evidence="1 2" key="1">
    <citation type="submission" date="2019-02" db="EMBL/GenBank/DDBJ databases">
        <title>Genomic Encyclopedia of Type Strains, Phase IV (KMG-IV): sequencing the most valuable type-strain genomes for metagenomic binning, comparative biology and taxonomic classification.</title>
        <authorList>
            <person name="Goeker M."/>
        </authorList>
    </citation>
    <scope>NUCLEOTIDE SEQUENCE [LARGE SCALE GENOMIC DNA]</scope>
    <source>
        <strain evidence="1 2">DSM 101727</strain>
    </source>
</reference>
<keyword evidence="2" id="KW-1185">Reference proteome</keyword>
<dbReference type="AlphaFoldDB" id="A0A4Q7L580"/>
<evidence type="ECO:0000313" key="1">
    <source>
        <dbReference type="EMBL" id="RZS44475.1"/>
    </source>
</evidence>
<dbReference type="OrthoDB" id="5244690at2"/>
<sequence>MSAAPSGSVSGLWGHAVIDHRTRHLRQTWPDGTPIIDNDHGQNLGDSVCDTLLIANVPDPITTAEPDVCHRCHDWLIAHCRHHFRELP</sequence>
<dbReference type="RefSeq" id="WP_130342153.1">
    <property type="nucleotide sequence ID" value="NZ_SGWQ01000001.1"/>
</dbReference>
<dbReference type="Proteomes" id="UP000294257">
    <property type="component" value="Unassembled WGS sequence"/>
</dbReference>
<name>A0A4Q7L580_9PSEU</name>
<accession>A0A4Q7L580</accession>
<protein>
    <submittedName>
        <fullName evidence="1">Uncharacterized protein</fullName>
    </submittedName>
</protein>
<comment type="caution">
    <text evidence="1">The sequence shown here is derived from an EMBL/GenBank/DDBJ whole genome shotgun (WGS) entry which is preliminary data.</text>
</comment>
<dbReference type="EMBL" id="SGWQ01000001">
    <property type="protein sequence ID" value="RZS44475.1"/>
    <property type="molecule type" value="Genomic_DNA"/>
</dbReference>
<gene>
    <name evidence="1" type="ORF">EV193_101351</name>
</gene>